<accession>A0A557NXS3</accession>
<dbReference type="OrthoDB" id="5878874at2"/>
<evidence type="ECO:0000256" key="4">
    <source>
        <dbReference type="ARBA" id="ARBA00022989"/>
    </source>
</evidence>
<comment type="caution">
    <text evidence="7">The sequence shown here is derived from an EMBL/GenBank/DDBJ whole genome shotgun (WGS) entry which is preliminary data.</text>
</comment>
<name>A0A557NXS3_9VIBR</name>
<feature type="transmembrane region" description="Helical" evidence="6">
    <location>
        <begin position="128"/>
        <end position="146"/>
    </location>
</feature>
<evidence type="ECO:0000256" key="1">
    <source>
        <dbReference type="ARBA" id="ARBA00004141"/>
    </source>
</evidence>
<proteinExistence type="inferred from homology"/>
<keyword evidence="4 6" id="KW-1133">Transmembrane helix</keyword>
<dbReference type="AlphaFoldDB" id="A0A557NXS3"/>
<evidence type="ECO:0000256" key="3">
    <source>
        <dbReference type="ARBA" id="ARBA00022692"/>
    </source>
</evidence>
<evidence type="ECO:0000313" key="8">
    <source>
        <dbReference type="Proteomes" id="UP000319828"/>
    </source>
</evidence>
<dbReference type="Proteomes" id="UP000319828">
    <property type="component" value="Unassembled WGS sequence"/>
</dbReference>
<feature type="transmembrane region" description="Helical" evidence="6">
    <location>
        <begin position="47"/>
        <end position="68"/>
    </location>
</feature>
<dbReference type="GO" id="GO:0016020">
    <property type="term" value="C:membrane"/>
    <property type="evidence" value="ECO:0007669"/>
    <property type="project" value="UniProtKB-SubCell"/>
</dbReference>
<organism evidence="7 8">
    <name type="scientific">Vibrio algivorus</name>
    <dbReference type="NCBI Taxonomy" id="1667024"/>
    <lineage>
        <taxon>Bacteria</taxon>
        <taxon>Pseudomonadati</taxon>
        <taxon>Pseudomonadota</taxon>
        <taxon>Gammaproteobacteria</taxon>
        <taxon>Vibrionales</taxon>
        <taxon>Vibrionaceae</taxon>
        <taxon>Vibrio</taxon>
    </lineage>
</organism>
<evidence type="ECO:0000256" key="2">
    <source>
        <dbReference type="ARBA" id="ARBA00007375"/>
    </source>
</evidence>
<evidence type="ECO:0000256" key="6">
    <source>
        <dbReference type="SAM" id="Phobius"/>
    </source>
</evidence>
<comment type="subcellular location">
    <subcellularLocation>
        <location evidence="1">Membrane</location>
        <topology evidence="1">Multi-pass membrane protein</topology>
    </subcellularLocation>
</comment>
<comment type="similarity">
    <text evidence="2">Belongs to the TMEM86 family.</text>
</comment>
<sequence length="208" mass="24096">MWYWLLMGFLLLPMLVFIKLEQPKWLSISKLLLFIGLIGSLLSQHDMMQLSWLLSLFAVIFFTLCYGIEEFAPKYRNLQLCFFSIACLCYSLDFWFQLDALNWAVAIPSFALVVVAFLLVLPLLDSFAIQASMVALILWQMLWAAGELWHTNQTLLDMSSLLGVLLLAITVLIWALHYFRKPFKHSYAWIMCCYFSAHILIIAPIVLK</sequence>
<feature type="transmembrane region" description="Helical" evidence="6">
    <location>
        <begin position="158"/>
        <end position="179"/>
    </location>
</feature>
<keyword evidence="5 6" id="KW-0472">Membrane</keyword>
<evidence type="ECO:0000313" key="7">
    <source>
        <dbReference type="EMBL" id="TVO33214.1"/>
    </source>
</evidence>
<evidence type="ECO:0000256" key="5">
    <source>
        <dbReference type="ARBA" id="ARBA00023136"/>
    </source>
</evidence>
<feature type="transmembrane region" description="Helical" evidence="6">
    <location>
        <begin position="103"/>
        <end position="121"/>
    </location>
</feature>
<dbReference type="InterPro" id="IPR012506">
    <property type="entry name" value="TMEM86B-like"/>
</dbReference>
<dbReference type="Pfam" id="PF07947">
    <property type="entry name" value="YhhN"/>
    <property type="match status" value="1"/>
</dbReference>
<keyword evidence="3 6" id="KW-0812">Transmembrane</keyword>
<evidence type="ECO:0008006" key="9">
    <source>
        <dbReference type="Google" id="ProtNLM"/>
    </source>
</evidence>
<reference evidence="7 8" key="1">
    <citation type="submission" date="2019-07" db="EMBL/GenBank/DDBJ databases">
        <title>The draft genome sequence of Vibrio algivorus M1486.</title>
        <authorList>
            <person name="Meng X."/>
        </authorList>
    </citation>
    <scope>NUCLEOTIDE SEQUENCE [LARGE SCALE GENOMIC DNA]</scope>
    <source>
        <strain evidence="7 8">M1486</strain>
    </source>
</reference>
<protein>
    <recommendedName>
        <fullName evidence="9">Lysoplasmalogenase</fullName>
    </recommendedName>
</protein>
<dbReference type="EMBL" id="VMKJ01000046">
    <property type="protein sequence ID" value="TVO33214.1"/>
    <property type="molecule type" value="Genomic_DNA"/>
</dbReference>
<gene>
    <name evidence="7" type="ORF">FOF44_15895</name>
</gene>
<feature type="transmembrane region" description="Helical" evidence="6">
    <location>
        <begin position="186"/>
        <end position="207"/>
    </location>
</feature>